<keyword evidence="13" id="KW-1185">Reference proteome</keyword>
<evidence type="ECO:0000256" key="9">
    <source>
        <dbReference type="ARBA" id="ARBA00023136"/>
    </source>
</evidence>
<evidence type="ECO:0000256" key="1">
    <source>
        <dbReference type="ARBA" id="ARBA00004323"/>
    </source>
</evidence>
<evidence type="ECO:0000256" key="4">
    <source>
        <dbReference type="ARBA" id="ARBA00022679"/>
    </source>
</evidence>
<protein>
    <recommendedName>
        <fullName evidence="10">Hexosyltransferase</fullName>
        <ecNumber evidence="10">2.4.1.-</ecNumber>
    </recommendedName>
</protein>
<keyword evidence="8 10" id="KW-0333">Golgi apparatus</keyword>
<dbReference type="HOGENOM" id="CLU_036849_6_1_1"/>
<organism evidence="11">
    <name type="scientific">Capitella teleta</name>
    <name type="common">Polychaete worm</name>
    <dbReference type="NCBI Taxonomy" id="283909"/>
    <lineage>
        <taxon>Eukaryota</taxon>
        <taxon>Metazoa</taxon>
        <taxon>Spiralia</taxon>
        <taxon>Lophotrochozoa</taxon>
        <taxon>Annelida</taxon>
        <taxon>Polychaeta</taxon>
        <taxon>Sedentaria</taxon>
        <taxon>Scolecida</taxon>
        <taxon>Capitellidae</taxon>
        <taxon>Capitella</taxon>
    </lineage>
</organism>
<evidence type="ECO:0000256" key="3">
    <source>
        <dbReference type="ARBA" id="ARBA00022676"/>
    </source>
</evidence>
<comment type="similarity">
    <text evidence="2 10">Belongs to the glycosyltransferase 31 family.</text>
</comment>
<dbReference type="GO" id="GO:0006493">
    <property type="term" value="P:protein O-linked glycosylation"/>
    <property type="evidence" value="ECO:0007669"/>
    <property type="project" value="TreeGrafter"/>
</dbReference>
<evidence type="ECO:0000256" key="5">
    <source>
        <dbReference type="ARBA" id="ARBA00022692"/>
    </source>
</evidence>
<dbReference type="Pfam" id="PF01762">
    <property type="entry name" value="Galactosyl_T"/>
    <property type="match status" value="1"/>
</dbReference>
<keyword evidence="7" id="KW-1133">Transmembrane helix</keyword>
<reference evidence="13" key="1">
    <citation type="submission" date="2012-12" db="EMBL/GenBank/DDBJ databases">
        <authorList>
            <person name="Hellsten U."/>
            <person name="Grimwood J."/>
            <person name="Chapman J.A."/>
            <person name="Shapiro H."/>
            <person name="Aerts A."/>
            <person name="Otillar R.P."/>
            <person name="Terry A.Y."/>
            <person name="Boore J.L."/>
            <person name="Simakov O."/>
            <person name="Marletaz F."/>
            <person name="Cho S.-J."/>
            <person name="Edsinger-Gonzales E."/>
            <person name="Havlak P."/>
            <person name="Kuo D.-H."/>
            <person name="Larsson T."/>
            <person name="Lv J."/>
            <person name="Arendt D."/>
            <person name="Savage R."/>
            <person name="Osoegawa K."/>
            <person name="de Jong P."/>
            <person name="Lindberg D.R."/>
            <person name="Seaver E.C."/>
            <person name="Weisblat D.A."/>
            <person name="Putnam N.H."/>
            <person name="Grigoriev I.V."/>
            <person name="Rokhsar D.S."/>
        </authorList>
    </citation>
    <scope>NUCLEOTIDE SEQUENCE</scope>
    <source>
        <strain evidence="13">I ESC-2004</strain>
    </source>
</reference>
<dbReference type="EnsemblMetazoa" id="CapteT93685">
    <property type="protein sequence ID" value="CapteP93685"/>
    <property type="gene ID" value="CapteG93685"/>
</dbReference>
<dbReference type="OMA" id="EQENAMY"/>
<evidence type="ECO:0000256" key="10">
    <source>
        <dbReference type="RuleBase" id="RU363063"/>
    </source>
</evidence>
<dbReference type="STRING" id="283909.R7VH58"/>
<evidence type="ECO:0000313" key="12">
    <source>
        <dbReference type="EnsemblMetazoa" id="CapteP93685"/>
    </source>
</evidence>
<dbReference type="Proteomes" id="UP000014760">
    <property type="component" value="Unassembled WGS sequence"/>
</dbReference>
<evidence type="ECO:0000256" key="7">
    <source>
        <dbReference type="ARBA" id="ARBA00022989"/>
    </source>
</evidence>
<dbReference type="EMBL" id="KB294075">
    <property type="protein sequence ID" value="ELU15030.1"/>
    <property type="molecule type" value="Genomic_DNA"/>
</dbReference>
<feature type="non-terminal residue" evidence="11">
    <location>
        <position position="238"/>
    </location>
</feature>
<keyword evidence="9" id="KW-0472">Membrane</keyword>
<keyword evidence="5" id="KW-0812">Transmembrane</keyword>
<dbReference type="Gene3D" id="3.90.550.50">
    <property type="match status" value="1"/>
</dbReference>
<comment type="subcellular location">
    <subcellularLocation>
        <location evidence="1 10">Golgi apparatus membrane</location>
        <topology evidence="1 10">Single-pass type II membrane protein</topology>
    </subcellularLocation>
</comment>
<proteinExistence type="inferred from homology"/>
<dbReference type="PANTHER" id="PTHR11214">
    <property type="entry name" value="BETA-1,3-N-ACETYLGLUCOSAMINYLTRANSFERASE"/>
    <property type="match status" value="1"/>
</dbReference>
<accession>R7VH58</accession>
<dbReference type="OrthoDB" id="2139606at2759"/>
<evidence type="ECO:0000256" key="6">
    <source>
        <dbReference type="ARBA" id="ARBA00022968"/>
    </source>
</evidence>
<sequence>MWNSQVRKENAYLGVQLEPFLRLPPDVYYRKWPLKLTNVDYHFLLSPHDPCDADTRLVFISYSVASRFTMRETIRSTWASVTRQGLWPGSNASYPGIEVFFMLALSEVPISKVSAESDRYNDIILADFIDSYRNLTLKSLMTLKWMNEHCKLAHFMVKVDEDIFVNIPRMWSLLERNSMPGSMIGRAMDAKVLRARTSKFSVPVAQYPFSQYPQYLSGPIYAISAPLIPRLMEVAEYV</sequence>
<dbReference type="PANTHER" id="PTHR11214:SF314">
    <property type="entry name" value="HEXOSYLTRANSFERASE"/>
    <property type="match status" value="1"/>
</dbReference>
<evidence type="ECO:0000256" key="8">
    <source>
        <dbReference type="ARBA" id="ARBA00023034"/>
    </source>
</evidence>
<dbReference type="GO" id="GO:0000139">
    <property type="term" value="C:Golgi membrane"/>
    <property type="evidence" value="ECO:0007669"/>
    <property type="project" value="UniProtKB-SubCell"/>
</dbReference>
<dbReference type="EMBL" id="AMQN01018226">
    <property type="status" value="NOT_ANNOTATED_CDS"/>
    <property type="molecule type" value="Genomic_DNA"/>
</dbReference>
<evidence type="ECO:0000256" key="2">
    <source>
        <dbReference type="ARBA" id="ARBA00008661"/>
    </source>
</evidence>
<reference evidence="12" key="3">
    <citation type="submission" date="2015-06" db="UniProtKB">
        <authorList>
            <consortium name="EnsemblMetazoa"/>
        </authorList>
    </citation>
    <scope>IDENTIFICATION</scope>
</reference>
<keyword evidence="6" id="KW-0735">Signal-anchor</keyword>
<keyword evidence="3 10" id="KW-0328">Glycosyltransferase</keyword>
<dbReference type="GO" id="GO:0016758">
    <property type="term" value="F:hexosyltransferase activity"/>
    <property type="evidence" value="ECO:0007669"/>
    <property type="project" value="InterPro"/>
</dbReference>
<evidence type="ECO:0000313" key="11">
    <source>
        <dbReference type="EMBL" id="ELU15030.1"/>
    </source>
</evidence>
<dbReference type="AlphaFoldDB" id="R7VH58"/>
<reference evidence="11 13" key="2">
    <citation type="journal article" date="2013" name="Nature">
        <title>Insights into bilaterian evolution from three spiralian genomes.</title>
        <authorList>
            <person name="Simakov O."/>
            <person name="Marletaz F."/>
            <person name="Cho S.J."/>
            <person name="Edsinger-Gonzales E."/>
            <person name="Havlak P."/>
            <person name="Hellsten U."/>
            <person name="Kuo D.H."/>
            <person name="Larsson T."/>
            <person name="Lv J."/>
            <person name="Arendt D."/>
            <person name="Savage R."/>
            <person name="Osoegawa K."/>
            <person name="de Jong P."/>
            <person name="Grimwood J."/>
            <person name="Chapman J.A."/>
            <person name="Shapiro H."/>
            <person name="Aerts A."/>
            <person name="Otillar R.P."/>
            <person name="Terry A.Y."/>
            <person name="Boore J.L."/>
            <person name="Grigoriev I.V."/>
            <person name="Lindberg D.R."/>
            <person name="Seaver E.C."/>
            <person name="Weisblat D.A."/>
            <person name="Putnam N.H."/>
            <person name="Rokhsar D.S."/>
        </authorList>
    </citation>
    <scope>NUCLEOTIDE SEQUENCE</scope>
    <source>
        <strain evidence="11 13">I ESC-2004</strain>
    </source>
</reference>
<gene>
    <name evidence="11" type="ORF">CAPTEDRAFT_93685</name>
</gene>
<name>R7VH58_CAPTE</name>
<dbReference type="EC" id="2.4.1.-" evidence="10"/>
<keyword evidence="4" id="KW-0808">Transferase</keyword>
<evidence type="ECO:0000313" key="13">
    <source>
        <dbReference type="Proteomes" id="UP000014760"/>
    </source>
</evidence>
<dbReference type="InterPro" id="IPR002659">
    <property type="entry name" value="Glyco_trans_31"/>
</dbReference>